<reference evidence="1 2" key="1">
    <citation type="submission" date="2012-02" db="EMBL/GenBank/DDBJ databases">
        <title>Improved High-Quality Draft sequence of Microvirga sp. WSM3557.</title>
        <authorList>
            <consortium name="US DOE Joint Genome Institute"/>
            <person name="Lucas S."/>
            <person name="Han J."/>
            <person name="Lapidus A."/>
            <person name="Cheng J.-F."/>
            <person name="Goodwin L."/>
            <person name="Pitluck S."/>
            <person name="Peters L."/>
            <person name="Zhang X."/>
            <person name="Detter J.C."/>
            <person name="Han C."/>
            <person name="Tapia R."/>
            <person name="Land M."/>
            <person name="Hauser L."/>
            <person name="Kyrpides N."/>
            <person name="Ivanova N."/>
            <person name="Pagani I."/>
            <person name="Brau L."/>
            <person name="Yates R."/>
            <person name="O'Hara G."/>
            <person name="Rui T."/>
            <person name="Howieson J."/>
            <person name="Reeve W."/>
            <person name="Woyke T."/>
        </authorList>
    </citation>
    <scope>NUCLEOTIDE SEQUENCE [LARGE SCALE GENOMIC DNA]</scope>
    <source>
        <strain evidence="1 2">WSM3557</strain>
    </source>
</reference>
<accession>I4Z404</accession>
<keyword evidence="2" id="KW-1185">Reference proteome</keyword>
<protein>
    <recommendedName>
        <fullName evidence="3">Integrase catalytic domain-containing protein</fullName>
    </recommendedName>
</protein>
<name>I4Z404_9HYPH</name>
<organism evidence="1 2">
    <name type="scientific">Microvirga lotononidis</name>
    <dbReference type="NCBI Taxonomy" id="864069"/>
    <lineage>
        <taxon>Bacteria</taxon>
        <taxon>Pseudomonadati</taxon>
        <taxon>Pseudomonadota</taxon>
        <taxon>Alphaproteobacteria</taxon>
        <taxon>Hyphomicrobiales</taxon>
        <taxon>Methylobacteriaceae</taxon>
        <taxon>Microvirga</taxon>
    </lineage>
</organism>
<evidence type="ECO:0000313" key="2">
    <source>
        <dbReference type="Proteomes" id="UP000003947"/>
    </source>
</evidence>
<evidence type="ECO:0008006" key="3">
    <source>
        <dbReference type="Google" id="ProtNLM"/>
    </source>
</evidence>
<dbReference type="AlphaFoldDB" id="I4Z404"/>
<gene>
    <name evidence="1" type="ORF">MicloDRAFT_00004750</name>
</gene>
<proteinExistence type="predicted"/>
<dbReference type="HOGENOM" id="CLU_2423635_0_0_5"/>
<dbReference type="STRING" id="864069.MicloDRAFT_00004750"/>
<dbReference type="PATRIC" id="fig|864069.3.peg.517"/>
<dbReference type="EMBL" id="JH660635">
    <property type="protein sequence ID" value="EIM30946.1"/>
    <property type="molecule type" value="Genomic_DNA"/>
</dbReference>
<dbReference type="Proteomes" id="UP000003947">
    <property type="component" value="Unassembled WGS sequence"/>
</dbReference>
<evidence type="ECO:0000313" key="1">
    <source>
        <dbReference type="EMBL" id="EIM30946.1"/>
    </source>
</evidence>
<sequence>MKAFIDEHREVYGVSRSAVGPPSATPLPLARATGSGFVYVAFVIDAFAHRIVGWRASRSARAELDARCSMLSSKLSMTGSPGKPTSFTTAI</sequence>